<dbReference type="CDD" id="cd14066">
    <property type="entry name" value="STKc_IRAK"/>
    <property type="match status" value="1"/>
</dbReference>
<evidence type="ECO:0000256" key="15">
    <source>
        <dbReference type="SAM" id="Phobius"/>
    </source>
</evidence>
<dbReference type="GO" id="GO:0005886">
    <property type="term" value="C:plasma membrane"/>
    <property type="evidence" value="ECO:0007669"/>
    <property type="project" value="UniProtKB-SubCell"/>
</dbReference>
<dbReference type="InterPro" id="IPR001611">
    <property type="entry name" value="Leu-rich_rpt"/>
</dbReference>
<evidence type="ECO:0000256" key="11">
    <source>
        <dbReference type="ARBA" id="ARBA00023136"/>
    </source>
</evidence>
<evidence type="ECO:0000256" key="16">
    <source>
        <dbReference type="SAM" id="SignalP"/>
    </source>
</evidence>
<dbReference type="PANTHER" id="PTHR48010">
    <property type="entry name" value="OS05G0588300 PROTEIN"/>
    <property type="match status" value="1"/>
</dbReference>
<dbReference type="SMART" id="SM00369">
    <property type="entry name" value="LRR_TYP"/>
    <property type="match status" value="10"/>
</dbReference>
<dbReference type="InterPro" id="IPR050994">
    <property type="entry name" value="At_inactive_RLKs"/>
</dbReference>
<dbReference type="InterPro" id="IPR032675">
    <property type="entry name" value="LRR_dom_sf"/>
</dbReference>
<gene>
    <name evidence="18" type="ORF">LUZ61_005331</name>
</gene>
<dbReference type="InterPro" id="IPR003591">
    <property type="entry name" value="Leu-rich_rpt_typical-subtyp"/>
</dbReference>
<comment type="subcellular location">
    <subcellularLocation>
        <location evidence="1">Cell membrane</location>
        <topology evidence="1">Single-pass membrane protein</topology>
    </subcellularLocation>
    <subcellularLocation>
        <location evidence="2">Membrane</location>
        <topology evidence="2">Single-pass type I membrane protein</topology>
    </subcellularLocation>
</comment>
<dbReference type="PROSITE" id="PS50011">
    <property type="entry name" value="PROTEIN_KINASE_DOM"/>
    <property type="match status" value="1"/>
</dbReference>
<evidence type="ECO:0000313" key="19">
    <source>
        <dbReference type="Proteomes" id="UP001210211"/>
    </source>
</evidence>
<evidence type="ECO:0000256" key="13">
    <source>
        <dbReference type="ARBA" id="ARBA00023180"/>
    </source>
</evidence>
<dbReference type="PROSITE" id="PS51450">
    <property type="entry name" value="LRR"/>
    <property type="match status" value="1"/>
</dbReference>
<accession>A0AAD5ZPE5</accession>
<evidence type="ECO:0000256" key="2">
    <source>
        <dbReference type="ARBA" id="ARBA00004479"/>
    </source>
</evidence>
<dbReference type="InterPro" id="IPR013210">
    <property type="entry name" value="LRR_N_plant-typ"/>
</dbReference>
<reference evidence="18 19" key="1">
    <citation type="journal article" date="2022" name="Cell">
        <title>Repeat-based holocentromeres influence genome architecture and karyotype evolution.</title>
        <authorList>
            <person name="Hofstatter P.G."/>
            <person name="Thangavel G."/>
            <person name="Lux T."/>
            <person name="Neumann P."/>
            <person name="Vondrak T."/>
            <person name="Novak P."/>
            <person name="Zhang M."/>
            <person name="Costa L."/>
            <person name="Castellani M."/>
            <person name="Scott A."/>
            <person name="Toegelov H."/>
            <person name="Fuchs J."/>
            <person name="Mata-Sucre Y."/>
            <person name="Dias Y."/>
            <person name="Vanzela A.L.L."/>
            <person name="Huettel B."/>
            <person name="Almeida C.C.S."/>
            <person name="Simkova H."/>
            <person name="Souza G."/>
            <person name="Pedrosa-Harand A."/>
            <person name="Macas J."/>
            <person name="Mayer K.F.X."/>
            <person name="Houben A."/>
            <person name="Marques A."/>
        </authorList>
    </citation>
    <scope>NUCLEOTIDE SEQUENCE [LARGE SCALE GENOMIC DNA]</scope>
    <source>
        <strain evidence="18">RhyTen1mFocal</strain>
    </source>
</reference>
<keyword evidence="8 14" id="KW-0547">Nucleotide-binding</keyword>
<keyword evidence="13" id="KW-0325">Glycoprotein</keyword>
<feature type="transmembrane region" description="Helical" evidence="15">
    <location>
        <begin position="634"/>
        <end position="659"/>
    </location>
</feature>
<dbReference type="Gene3D" id="1.10.510.10">
    <property type="entry name" value="Transferase(Phosphotransferase) domain 1"/>
    <property type="match status" value="1"/>
</dbReference>
<feature type="domain" description="Protein kinase" evidence="17">
    <location>
        <begin position="714"/>
        <end position="989"/>
    </location>
</feature>
<dbReference type="Gene3D" id="3.30.200.20">
    <property type="entry name" value="Phosphorylase Kinase, domain 1"/>
    <property type="match status" value="1"/>
</dbReference>
<keyword evidence="6 16" id="KW-0732">Signal</keyword>
<evidence type="ECO:0000256" key="9">
    <source>
        <dbReference type="ARBA" id="ARBA00022840"/>
    </source>
</evidence>
<dbReference type="FunFam" id="3.80.10.10:FF:000317">
    <property type="entry name" value="Inactive leucine-rich repeat receptor-like protein kinase"/>
    <property type="match status" value="1"/>
</dbReference>
<dbReference type="InterPro" id="IPR017441">
    <property type="entry name" value="Protein_kinase_ATP_BS"/>
</dbReference>
<keyword evidence="10 15" id="KW-1133">Transmembrane helix</keyword>
<proteinExistence type="predicted"/>
<dbReference type="GO" id="GO:0004672">
    <property type="term" value="F:protein kinase activity"/>
    <property type="evidence" value="ECO:0007669"/>
    <property type="project" value="InterPro"/>
</dbReference>
<dbReference type="SUPFAM" id="SSF52058">
    <property type="entry name" value="L domain-like"/>
    <property type="match status" value="2"/>
</dbReference>
<keyword evidence="7" id="KW-0677">Repeat</keyword>
<keyword evidence="3" id="KW-1003">Cell membrane</keyword>
<dbReference type="InterPro" id="IPR000719">
    <property type="entry name" value="Prot_kinase_dom"/>
</dbReference>
<sequence>MSTLLQILLLFSLLCSIASGTELPVPLNDEVLSLIVFKSAITDPNAALATWTESDATPCSWTHVECDAATSRVVRLSLDSLGLSGEMPRGLDRLTSLHSLSLSHNNLSGPVPAGLSLLPDLHSLDLSYNYFSGILPEDIPLMPSLRYLDLSFNSFSGPLPGSFPSSLRFLMLSGNRFSGPLPPTLSQCSFLLHINVSNNQLSGSPDFSKGFWSLARLRVIDLSGNQFSGVLAEGMSNLRSLKVLNLSRNRFYGSVPAGLGLCPHLATVDLSYNALDGSLPDSFRYLTSLLSLSVSNNRLSGHIPDWIGSMSALQTLDLSNNKFTGNLPSSLSGLKDLSYLSLSNNLLSGAIPDSVSQCTRLTELYLRGNSFNETIPQALFNLGLELLDLSSNGLTGTMPTGSAHIAETLRWLDLSNNDITGTIPAEMALYYNLKYVNLSWNGLKSQLPPELGLFKNLTVLDLRSSELYGAIPGELCDSSSLAVLQLDGNSLSGPIPEEIGNCSALYLLSLAHNSLTGSIPASISDLKRLEILRVEYNNLTGEIPQQLGTLQNLLAVNISHNRLVGRLPSGSIFQTLDQSAIEGNLGICSPLVSEPCKMNVPKPLVLDPNAYPHGNGNDLVTYGSGPGIPKRRNFLSVSAIIAISAALLIVLGVMVITLLNISARRRISLLDNALESMCSSSTRSSSPGVGKMVIFGQKNSLRSEDFVDGAESLMNKSTELGQGVFGTVYKASTAQDRFVVVKKLFTANIIPYHDDFDREVRILGKARHPNLMPLKGYYWTPQMQLLISDYAPHGSLHARLHENGDKMPGLTWPERFKVALGTAKGLAHLHQSFKPPIIHYNIKPSNILLDENCNPRISDFGLARLLPKLDKHIISSRFQGAMGYVAPELACQSLRVNEKCDVYGFGVLILELVTGKSPVEYGEDDVVILIDQVRVLLEQGNVLDCVDPVMGEFPEEEVLPMLKLGLVCTSQIPSSRPSMGEVVQILEVIKAPIPDRMDGF</sequence>
<evidence type="ECO:0000256" key="1">
    <source>
        <dbReference type="ARBA" id="ARBA00004162"/>
    </source>
</evidence>
<evidence type="ECO:0000256" key="10">
    <source>
        <dbReference type="ARBA" id="ARBA00022989"/>
    </source>
</evidence>
<keyword evidence="9 14" id="KW-0067">ATP-binding</keyword>
<dbReference type="Pfam" id="PF00560">
    <property type="entry name" value="LRR_1"/>
    <property type="match status" value="10"/>
</dbReference>
<dbReference type="Pfam" id="PF00069">
    <property type="entry name" value="Pkinase"/>
    <property type="match status" value="1"/>
</dbReference>
<evidence type="ECO:0000313" key="18">
    <source>
        <dbReference type="EMBL" id="KAJ3701626.1"/>
    </source>
</evidence>
<evidence type="ECO:0000256" key="4">
    <source>
        <dbReference type="ARBA" id="ARBA00022614"/>
    </source>
</evidence>
<dbReference type="PANTHER" id="PTHR48010:SF19">
    <property type="entry name" value="PROTEIN KINASE DOMAIN-CONTAINING PROTEIN"/>
    <property type="match status" value="1"/>
</dbReference>
<evidence type="ECO:0000256" key="8">
    <source>
        <dbReference type="ARBA" id="ARBA00022741"/>
    </source>
</evidence>
<evidence type="ECO:0000256" key="12">
    <source>
        <dbReference type="ARBA" id="ARBA00023170"/>
    </source>
</evidence>
<dbReference type="FunFam" id="3.80.10.10:FF:000077">
    <property type="entry name" value="LRR receptor-like serine/threonine-protein kinase ERL1"/>
    <property type="match status" value="1"/>
</dbReference>
<dbReference type="InterPro" id="IPR011009">
    <property type="entry name" value="Kinase-like_dom_sf"/>
</dbReference>
<evidence type="ECO:0000256" key="6">
    <source>
        <dbReference type="ARBA" id="ARBA00022729"/>
    </source>
</evidence>
<keyword evidence="4" id="KW-0433">Leucine-rich repeat</keyword>
<dbReference type="EMBL" id="JAMRDG010000001">
    <property type="protein sequence ID" value="KAJ3701626.1"/>
    <property type="molecule type" value="Genomic_DNA"/>
</dbReference>
<name>A0AAD5ZPE5_9POAL</name>
<dbReference type="GO" id="GO:0005524">
    <property type="term" value="F:ATP binding"/>
    <property type="evidence" value="ECO:0007669"/>
    <property type="project" value="UniProtKB-UniRule"/>
</dbReference>
<keyword evidence="11 15" id="KW-0472">Membrane</keyword>
<feature type="chain" id="PRO_5042183997" description="Protein kinase domain-containing protein" evidence="16">
    <location>
        <begin position="21"/>
        <end position="1000"/>
    </location>
</feature>
<dbReference type="Proteomes" id="UP001210211">
    <property type="component" value="Unassembled WGS sequence"/>
</dbReference>
<comment type="caution">
    <text evidence="18">The sequence shown here is derived from an EMBL/GenBank/DDBJ whole genome shotgun (WGS) entry which is preliminary data.</text>
</comment>
<protein>
    <recommendedName>
        <fullName evidence="17">Protein kinase domain-containing protein</fullName>
    </recommendedName>
</protein>
<organism evidence="18 19">
    <name type="scientific">Rhynchospora tenuis</name>
    <dbReference type="NCBI Taxonomy" id="198213"/>
    <lineage>
        <taxon>Eukaryota</taxon>
        <taxon>Viridiplantae</taxon>
        <taxon>Streptophyta</taxon>
        <taxon>Embryophyta</taxon>
        <taxon>Tracheophyta</taxon>
        <taxon>Spermatophyta</taxon>
        <taxon>Magnoliopsida</taxon>
        <taxon>Liliopsida</taxon>
        <taxon>Poales</taxon>
        <taxon>Cyperaceae</taxon>
        <taxon>Cyperoideae</taxon>
        <taxon>Rhynchosporeae</taxon>
        <taxon>Rhynchospora</taxon>
    </lineage>
</organism>
<dbReference type="SUPFAM" id="SSF56112">
    <property type="entry name" value="Protein kinase-like (PK-like)"/>
    <property type="match status" value="1"/>
</dbReference>
<feature type="signal peptide" evidence="16">
    <location>
        <begin position="1"/>
        <end position="20"/>
    </location>
</feature>
<evidence type="ECO:0000259" key="17">
    <source>
        <dbReference type="PROSITE" id="PS50011"/>
    </source>
</evidence>
<keyword evidence="5 15" id="KW-0812">Transmembrane</keyword>
<feature type="binding site" evidence="14">
    <location>
        <position position="743"/>
    </location>
    <ligand>
        <name>ATP</name>
        <dbReference type="ChEBI" id="CHEBI:30616"/>
    </ligand>
</feature>
<dbReference type="PROSITE" id="PS00107">
    <property type="entry name" value="PROTEIN_KINASE_ATP"/>
    <property type="match status" value="1"/>
</dbReference>
<dbReference type="Pfam" id="PF13855">
    <property type="entry name" value="LRR_8"/>
    <property type="match status" value="2"/>
</dbReference>
<evidence type="ECO:0000256" key="14">
    <source>
        <dbReference type="PROSITE-ProRule" id="PRU10141"/>
    </source>
</evidence>
<dbReference type="Gene3D" id="3.80.10.10">
    <property type="entry name" value="Ribonuclease Inhibitor"/>
    <property type="match status" value="3"/>
</dbReference>
<dbReference type="AlphaFoldDB" id="A0AAD5ZPE5"/>
<evidence type="ECO:0000256" key="7">
    <source>
        <dbReference type="ARBA" id="ARBA00022737"/>
    </source>
</evidence>
<dbReference type="FunFam" id="1.10.510.10:FF:000267">
    <property type="entry name" value="probable LRR receptor-like serine/threonine-protein kinase IRK"/>
    <property type="match status" value="1"/>
</dbReference>
<evidence type="ECO:0000256" key="5">
    <source>
        <dbReference type="ARBA" id="ARBA00022692"/>
    </source>
</evidence>
<keyword evidence="19" id="KW-1185">Reference proteome</keyword>
<keyword evidence="12" id="KW-0675">Receptor</keyword>
<dbReference type="FunFam" id="3.80.10.10:FF:000413">
    <property type="entry name" value="Inactive leucine-rich repeat receptor-like protein kinase"/>
    <property type="match status" value="1"/>
</dbReference>
<evidence type="ECO:0000256" key="3">
    <source>
        <dbReference type="ARBA" id="ARBA00022475"/>
    </source>
</evidence>
<dbReference type="Pfam" id="PF08263">
    <property type="entry name" value="LRRNT_2"/>
    <property type="match status" value="1"/>
</dbReference>